<dbReference type="AlphaFoldDB" id="A0A8J7RLR7"/>
<gene>
    <name evidence="4" type="primary">dtdA</name>
    <name evidence="5" type="ORF">J3E07_000539</name>
</gene>
<accession>A0A8J7RLR7</accession>
<reference evidence="5" key="1">
    <citation type="submission" date="2021-03" db="EMBL/GenBank/DDBJ databases">
        <title>Genomic Encyclopedia of Type Strains, Phase IV (KMG-V): Genome sequencing to study the core and pangenomes of soil and plant-associated prokaryotes.</title>
        <authorList>
            <person name="Whitman W."/>
        </authorList>
    </citation>
    <scope>NUCLEOTIDE SEQUENCE</scope>
    <source>
        <strain evidence="5">C4</strain>
    </source>
</reference>
<sequence length="283" mass="32424">MNKMNILSNETSMPKMPKMSKKFDIKKYLLISSKQDPASQNLKEEMEKKGYEVFEIDERTTRTDKSSYPAAECYIFLSKHASATGKPTLTVHTQGNLTEDNSHGGNPEEIPHCIPELNTILLQKINEYNKKCINEKTGEEIDFEVSFEVLHHGPTDLDAPCVFVEIGSTEEQWQMKDPAVIVANALDNTLKILLKNEQKPLKRAVGLGGGHYSPKFTKLALNDEYYMGFLVPKYAKLSENMFMQLLTKQPVDIVLIDWKGLYGEDKRRYIQWLEELGIEWSRI</sequence>
<comment type="subunit">
    <text evidence="4">Monomer.</text>
</comment>
<dbReference type="SUPFAM" id="SSF142535">
    <property type="entry name" value="AF0625-like"/>
    <property type="match status" value="1"/>
</dbReference>
<proteinExistence type="inferred from homology"/>
<comment type="function">
    <text evidence="4">D-aminoacyl-tRNA deacylase with broad substrate specificity. By recycling D-aminoacyl-tRNA to D-amino acids and free tRNA molecules, this enzyme counteracts the toxicity associated with the formation of D-aminoacyl-tRNA entities in vivo.</text>
</comment>
<evidence type="ECO:0000256" key="4">
    <source>
        <dbReference type="HAMAP-Rule" id="MF_00562"/>
    </source>
</evidence>
<comment type="cofactor">
    <cofactor evidence="4">
        <name>Zn(2+)</name>
        <dbReference type="ChEBI" id="CHEBI:29105"/>
    </cofactor>
    <text evidence="4">Binds 2 Zn(2+) ions per subunit.</text>
</comment>
<comment type="catalytic activity">
    <reaction evidence="4">
        <text>glycyl-tRNA(Ala) + H2O = tRNA(Ala) + glycine + H(+)</text>
        <dbReference type="Rhea" id="RHEA:53744"/>
        <dbReference type="Rhea" id="RHEA-COMP:9657"/>
        <dbReference type="Rhea" id="RHEA-COMP:13640"/>
        <dbReference type="ChEBI" id="CHEBI:15377"/>
        <dbReference type="ChEBI" id="CHEBI:15378"/>
        <dbReference type="ChEBI" id="CHEBI:57305"/>
        <dbReference type="ChEBI" id="CHEBI:78442"/>
        <dbReference type="ChEBI" id="CHEBI:78522"/>
        <dbReference type="EC" id="3.1.1.96"/>
    </reaction>
</comment>
<dbReference type="PANTHER" id="PTHR34667">
    <property type="entry name" value="D-AMINOACYL-TRNA DEACYLASE"/>
    <property type="match status" value="1"/>
</dbReference>
<keyword evidence="3 4" id="KW-0862">Zinc</keyword>
<evidence type="ECO:0000256" key="2">
    <source>
        <dbReference type="ARBA" id="ARBA00022801"/>
    </source>
</evidence>
<dbReference type="EMBL" id="JAGGMV010000001">
    <property type="protein sequence ID" value="MBP2201141.1"/>
    <property type="molecule type" value="Genomic_DNA"/>
</dbReference>
<dbReference type="Gene3D" id="3.40.630.50">
    <property type="entry name" value="AF0625-like"/>
    <property type="match status" value="1"/>
</dbReference>
<comment type="caution">
    <text evidence="5">The sequence shown here is derived from an EMBL/GenBank/DDBJ whole genome shotgun (WGS) entry which is preliminary data.</text>
</comment>
<dbReference type="NCBIfam" id="NF003071">
    <property type="entry name" value="PRK03995.1-3"/>
    <property type="match status" value="1"/>
</dbReference>
<dbReference type="GO" id="GO:0008270">
    <property type="term" value="F:zinc ion binding"/>
    <property type="evidence" value="ECO:0007669"/>
    <property type="project" value="UniProtKB-UniRule"/>
</dbReference>
<comment type="catalytic activity">
    <reaction evidence="4">
        <text>a D-aminoacyl-tRNA + H2O = a tRNA + a D-alpha-amino acid + H(+)</text>
        <dbReference type="Rhea" id="RHEA:13953"/>
        <dbReference type="Rhea" id="RHEA-COMP:10123"/>
        <dbReference type="Rhea" id="RHEA-COMP:10124"/>
        <dbReference type="ChEBI" id="CHEBI:15377"/>
        <dbReference type="ChEBI" id="CHEBI:15378"/>
        <dbReference type="ChEBI" id="CHEBI:59871"/>
        <dbReference type="ChEBI" id="CHEBI:78442"/>
        <dbReference type="ChEBI" id="CHEBI:79333"/>
        <dbReference type="EC" id="3.1.1.96"/>
    </reaction>
</comment>
<protein>
    <recommendedName>
        <fullName evidence="4">D-aminoacyl-tRNA deacylase</fullName>
        <ecNumber evidence="4">3.1.1.96</ecNumber>
    </recommendedName>
</protein>
<dbReference type="Proteomes" id="UP000740329">
    <property type="component" value="Unassembled WGS sequence"/>
</dbReference>
<dbReference type="PANTHER" id="PTHR34667:SF1">
    <property type="entry name" value="D-AMINOACYL-TRNA DEACYLASE"/>
    <property type="match status" value="1"/>
</dbReference>
<keyword evidence="1 4" id="KW-0479">Metal-binding</keyword>
<dbReference type="Gene3D" id="3.40.50.10700">
    <property type="entry name" value="AF0625-like"/>
    <property type="match status" value="1"/>
</dbReference>
<dbReference type="GO" id="GO:0019478">
    <property type="term" value="P:D-amino acid catabolic process"/>
    <property type="evidence" value="ECO:0007669"/>
    <property type="project" value="UniProtKB-UniRule"/>
</dbReference>
<evidence type="ECO:0000256" key="1">
    <source>
        <dbReference type="ARBA" id="ARBA00022723"/>
    </source>
</evidence>
<dbReference type="InterPro" id="IPR007508">
    <property type="entry name" value="DtdA"/>
</dbReference>
<evidence type="ECO:0000256" key="3">
    <source>
        <dbReference type="ARBA" id="ARBA00022833"/>
    </source>
</evidence>
<dbReference type="Pfam" id="PF04414">
    <property type="entry name" value="tRNA_deacylase"/>
    <property type="match status" value="1"/>
</dbReference>
<dbReference type="InterPro" id="IPR018033">
    <property type="entry name" value="Deacylase_DtdA_archaea"/>
</dbReference>
<comment type="similarity">
    <text evidence="4">Belongs to the DtdA deacylase family.</text>
</comment>
<dbReference type="EC" id="3.1.1.96" evidence="4"/>
<name>A0A8J7RLR7_METVO</name>
<dbReference type="GO" id="GO:0051499">
    <property type="term" value="F:D-aminoacyl-tRNA deacylase activity"/>
    <property type="evidence" value="ECO:0007669"/>
    <property type="project" value="UniProtKB-UniRule"/>
</dbReference>
<organism evidence="5 6">
    <name type="scientific">Methanococcus voltae</name>
    <dbReference type="NCBI Taxonomy" id="2188"/>
    <lineage>
        <taxon>Archaea</taxon>
        <taxon>Methanobacteriati</taxon>
        <taxon>Methanobacteriota</taxon>
        <taxon>Methanomada group</taxon>
        <taxon>Methanococci</taxon>
        <taxon>Methanococcales</taxon>
        <taxon>Methanococcaceae</taxon>
        <taxon>Methanococcus</taxon>
    </lineage>
</organism>
<dbReference type="HAMAP" id="MF_00562">
    <property type="entry name" value="Deacylase_DtdA"/>
    <property type="match status" value="1"/>
</dbReference>
<evidence type="ECO:0000313" key="5">
    <source>
        <dbReference type="EMBL" id="MBP2201141.1"/>
    </source>
</evidence>
<keyword evidence="2 4" id="KW-0378">Hydrolase</keyword>
<evidence type="ECO:0000313" key="6">
    <source>
        <dbReference type="Proteomes" id="UP000740329"/>
    </source>
</evidence>
<dbReference type="PIRSF" id="PIRSF016210">
    <property type="entry name" value="UCP016210"/>
    <property type="match status" value="1"/>
</dbReference>